<dbReference type="PANTHER" id="PTHR13318:SF95">
    <property type="entry name" value="F-BOX PROTEIN YLR352W"/>
    <property type="match status" value="1"/>
</dbReference>
<dbReference type="GO" id="GO:0019005">
    <property type="term" value="C:SCF ubiquitin ligase complex"/>
    <property type="evidence" value="ECO:0007669"/>
    <property type="project" value="TreeGrafter"/>
</dbReference>
<dbReference type="InterPro" id="IPR032675">
    <property type="entry name" value="LRR_dom_sf"/>
</dbReference>
<comment type="caution">
    <text evidence="1">The sequence shown here is derived from an EMBL/GenBank/DDBJ whole genome shotgun (WGS) entry which is preliminary data.</text>
</comment>
<organism evidence="1">
    <name type="scientific">Menopon gallinae</name>
    <name type="common">poultry shaft louse</name>
    <dbReference type="NCBI Taxonomy" id="328185"/>
    <lineage>
        <taxon>Eukaryota</taxon>
        <taxon>Metazoa</taxon>
        <taxon>Ecdysozoa</taxon>
        <taxon>Arthropoda</taxon>
        <taxon>Hexapoda</taxon>
        <taxon>Insecta</taxon>
        <taxon>Pterygota</taxon>
        <taxon>Neoptera</taxon>
        <taxon>Paraneoptera</taxon>
        <taxon>Psocodea</taxon>
        <taxon>Troctomorpha</taxon>
        <taxon>Phthiraptera</taxon>
        <taxon>Amblycera</taxon>
        <taxon>Menoponidae</taxon>
        <taxon>Menopon</taxon>
    </lineage>
</organism>
<dbReference type="GO" id="GO:0031146">
    <property type="term" value="P:SCF-dependent proteasomal ubiquitin-dependent protein catabolic process"/>
    <property type="evidence" value="ECO:0007669"/>
    <property type="project" value="TreeGrafter"/>
</dbReference>
<protein>
    <submittedName>
        <fullName evidence="1">Uncharacterized protein</fullName>
    </submittedName>
</protein>
<gene>
    <name evidence="1" type="ORF">PYX00_007473</name>
</gene>
<dbReference type="AlphaFoldDB" id="A0AAW2HJG5"/>
<name>A0AAW2HJG5_9NEOP</name>
<dbReference type="SUPFAM" id="SSF52047">
    <property type="entry name" value="RNI-like"/>
    <property type="match status" value="1"/>
</dbReference>
<dbReference type="Gene3D" id="3.80.10.10">
    <property type="entry name" value="Ribonuclease Inhibitor"/>
    <property type="match status" value="1"/>
</dbReference>
<sequence length="250" mass="28629">MMNLFNMCIHVLAKPDAIQMHLNELAVIPLNIKTSVFKILSKRGYINNLQLLKNLVNPQIKDIDLSECEVCDDFLYCLFECRYLQILDLSLRRKQKRHISAKVLTSLFTHLPYLRVIAIPHCKEVTDDVIESICKTCTLLVELHIPNSSITDFSMQLMGLCLKYLCVINILGTQITDLGVEHFVKGDLRKCLTEVNIDKCPNVTLHSSQVIEQNCPNIRIFTCGGFHEFEDSGLTMNKIRSKAKQVFWSI</sequence>
<accession>A0AAW2HJG5</accession>
<proteinExistence type="predicted"/>
<dbReference type="EMBL" id="JARGDH010000004">
    <property type="protein sequence ID" value="KAL0269889.1"/>
    <property type="molecule type" value="Genomic_DNA"/>
</dbReference>
<reference evidence="1" key="1">
    <citation type="journal article" date="2024" name="Gigascience">
        <title>Chromosome-level genome of the poultry shaft louse Menopon gallinae provides insight into the host-switching and adaptive evolution of parasitic lice.</title>
        <authorList>
            <person name="Xu Y."/>
            <person name="Ma L."/>
            <person name="Liu S."/>
            <person name="Liang Y."/>
            <person name="Liu Q."/>
            <person name="He Z."/>
            <person name="Tian L."/>
            <person name="Duan Y."/>
            <person name="Cai W."/>
            <person name="Li H."/>
            <person name="Song F."/>
        </authorList>
    </citation>
    <scope>NUCLEOTIDE SEQUENCE</scope>
    <source>
        <strain evidence="1">Cailab_2023a</strain>
    </source>
</reference>
<dbReference type="PANTHER" id="PTHR13318">
    <property type="entry name" value="PARTNER OF PAIRED, ISOFORM B-RELATED"/>
    <property type="match status" value="1"/>
</dbReference>
<evidence type="ECO:0000313" key="1">
    <source>
        <dbReference type="EMBL" id="KAL0269889.1"/>
    </source>
</evidence>